<dbReference type="Gene3D" id="3.30.370.10">
    <property type="entry name" value="Barstar-like"/>
    <property type="match status" value="1"/>
</dbReference>
<dbReference type="EMBL" id="CP013023">
    <property type="protein sequence ID" value="ANF95956.1"/>
    <property type="molecule type" value="Genomic_DNA"/>
</dbReference>
<dbReference type="KEGG" id="pbv:AR543_08010"/>
<dbReference type="OrthoDB" id="7575400at2"/>
<accession>A0A172ZE85</accession>
<dbReference type="AlphaFoldDB" id="A0A172ZE85"/>
<dbReference type="InterPro" id="IPR035905">
    <property type="entry name" value="Barstar-like_sf"/>
</dbReference>
<dbReference type="Proteomes" id="UP000078148">
    <property type="component" value="Chromosome"/>
</dbReference>
<feature type="domain" description="Barstar (barnase inhibitor)" evidence="2">
    <location>
        <begin position="42"/>
        <end position="125"/>
    </location>
</feature>
<proteinExistence type="inferred from homology"/>
<dbReference type="STRING" id="1616788.AR543_08010"/>
<reference evidence="3 4" key="2">
    <citation type="journal article" date="2016" name="Int. J. Syst. Evol. Microbiol.">
        <title>Paenibacillus bovis sp. nov., isolated from raw yak (Bos grunniens) milk.</title>
        <authorList>
            <person name="Gao C."/>
            <person name="Han J."/>
            <person name="Liu Z."/>
            <person name="Xu X."/>
            <person name="Hang F."/>
            <person name="Wu Z."/>
        </authorList>
    </citation>
    <scope>NUCLEOTIDE SEQUENCE [LARGE SCALE GENOMIC DNA]</scope>
    <source>
        <strain evidence="3 4">BD3526</strain>
    </source>
</reference>
<name>A0A172ZE85_9BACL</name>
<evidence type="ECO:0000313" key="4">
    <source>
        <dbReference type="Proteomes" id="UP000078148"/>
    </source>
</evidence>
<gene>
    <name evidence="3" type="ORF">AR543_08010</name>
</gene>
<dbReference type="SUPFAM" id="SSF52038">
    <property type="entry name" value="Barstar-related"/>
    <property type="match status" value="1"/>
</dbReference>
<keyword evidence="4" id="KW-1185">Reference proteome</keyword>
<dbReference type="InterPro" id="IPR000468">
    <property type="entry name" value="Barstar"/>
</dbReference>
<dbReference type="Pfam" id="PF01337">
    <property type="entry name" value="Barstar"/>
    <property type="match status" value="1"/>
</dbReference>
<evidence type="ECO:0000256" key="1">
    <source>
        <dbReference type="ARBA" id="ARBA00006845"/>
    </source>
</evidence>
<sequence length="172" mass="20141">MLTDDGCISLEKPYFYVKYPDKMEFSEPWIQNSNNSPNVKITFLDGDHCTTVEGLFKEFNEKFDFPSYFGWNWNALDECLSDLDWLDAHGHIACIRNAEKLLGLYDSDLLIILDILKMNVLEWNKGRSYFSPEKPPMPFNVIFYCSKEHQEEFIKKLQKANIHADVPLQSRS</sequence>
<organism evidence="3 4">
    <name type="scientific">Paenibacillus bovis</name>
    <dbReference type="NCBI Taxonomy" id="1616788"/>
    <lineage>
        <taxon>Bacteria</taxon>
        <taxon>Bacillati</taxon>
        <taxon>Bacillota</taxon>
        <taxon>Bacilli</taxon>
        <taxon>Bacillales</taxon>
        <taxon>Paenibacillaceae</taxon>
        <taxon>Paenibacillus</taxon>
    </lineage>
</organism>
<dbReference type="RefSeq" id="WP_060533376.1">
    <property type="nucleotide sequence ID" value="NZ_CP013023.1"/>
</dbReference>
<evidence type="ECO:0000259" key="2">
    <source>
        <dbReference type="Pfam" id="PF01337"/>
    </source>
</evidence>
<evidence type="ECO:0000313" key="3">
    <source>
        <dbReference type="EMBL" id="ANF95956.1"/>
    </source>
</evidence>
<comment type="similarity">
    <text evidence="1">Belongs to the barstar family.</text>
</comment>
<protein>
    <recommendedName>
        <fullName evidence="2">Barstar (barnase inhibitor) domain-containing protein</fullName>
    </recommendedName>
</protein>
<reference evidence="4" key="1">
    <citation type="submission" date="2015-10" db="EMBL/GenBank/DDBJ databases">
        <title>Genome of Paenibacillus bovis sp. nov.</title>
        <authorList>
            <person name="Wu Z."/>
            <person name="Gao C."/>
            <person name="Liu Z."/>
            <person name="Zheng H."/>
        </authorList>
    </citation>
    <scope>NUCLEOTIDE SEQUENCE [LARGE SCALE GENOMIC DNA]</scope>
    <source>
        <strain evidence="4">BD3526</strain>
    </source>
</reference>